<dbReference type="RefSeq" id="WP_343755750.1">
    <property type="nucleotide sequence ID" value="NZ_BAAACW010000110.1"/>
</dbReference>
<organism evidence="1 2">
    <name type="scientific">Alkalibacterium iburiense</name>
    <dbReference type="NCBI Taxonomy" id="290589"/>
    <lineage>
        <taxon>Bacteria</taxon>
        <taxon>Bacillati</taxon>
        <taxon>Bacillota</taxon>
        <taxon>Bacilli</taxon>
        <taxon>Lactobacillales</taxon>
        <taxon>Carnobacteriaceae</taxon>
        <taxon>Alkalibacterium</taxon>
    </lineage>
</organism>
<keyword evidence="2" id="KW-1185">Reference proteome</keyword>
<dbReference type="NCBIfam" id="NF047400">
    <property type="entry name" value="MazE_PemI_antitoxin"/>
    <property type="match status" value="1"/>
</dbReference>
<evidence type="ECO:0000313" key="2">
    <source>
        <dbReference type="Proteomes" id="UP001501166"/>
    </source>
</evidence>
<comment type="caution">
    <text evidence="1">The sequence shown here is derived from an EMBL/GenBank/DDBJ whole genome shotgun (WGS) entry which is preliminary data.</text>
</comment>
<reference evidence="1 2" key="1">
    <citation type="journal article" date="2019" name="Int. J. Syst. Evol. Microbiol.">
        <title>The Global Catalogue of Microorganisms (GCM) 10K type strain sequencing project: providing services to taxonomists for standard genome sequencing and annotation.</title>
        <authorList>
            <consortium name="The Broad Institute Genomics Platform"/>
            <consortium name="The Broad Institute Genome Sequencing Center for Infectious Disease"/>
            <person name="Wu L."/>
            <person name="Ma J."/>
        </authorList>
    </citation>
    <scope>NUCLEOTIDE SEQUENCE [LARGE SCALE GENOMIC DNA]</scope>
    <source>
        <strain evidence="1 2">JCM 12662</strain>
    </source>
</reference>
<dbReference type="Proteomes" id="UP001501166">
    <property type="component" value="Unassembled WGS sequence"/>
</dbReference>
<dbReference type="EMBL" id="BAAACW010000110">
    <property type="protein sequence ID" value="GAA0365760.1"/>
    <property type="molecule type" value="Genomic_DNA"/>
</dbReference>
<proteinExistence type="predicted"/>
<sequence>MSITKLRKHGKSVVVTIPANEAKNLNLDVEYNVSTDEHGNISLIPKLENPFKHAKPGEYYEKDVWENMKPVGEEVW</sequence>
<dbReference type="Gene3D" id="2.10.260.10">
    <property type="match status" value="1"/>
</dbReference>
<evidence type="ECO:0008006" key="3">
    <source>
        <dbReference type="Google" id="ProtNLM"/>
    </source>
</evidence>
<evidence type="ECO:0000313" key="1">
    <source>
        <dbReference type="EMBL" id="GAA0365760.1"/>
    </source>
</evidence>
<accession>A0ABN0XK33</accession>
<gene>
    <name evidence="1" type="ORF">GCM10008932_17440</name>
</gene>
<protein>
    <recommendedName>
        <fullName evidence="3">AbrB family transcriptional regulator</fullName>
    </recommendedName>
</protein>
<dbReference type="InterPro" id="IPR037914">
    <property type="entry name" value="SpoVT-AbrB_sf"/>
</dbReference>
<dbReference type="SUPFAM" id="SSF89447">
    <property type="entry name" value="AbrB/MazE/MraZ-like"/>
    <property type="match status" value="1"/>
</dbReference>
<name>A0ABN0XK33_9LACT</name>